<gene>
    <name evidence="5" type="ORF">LEP1GSC123_0983</name>
</gene>
<dbReference type="Gene3D" id="2.30.42.10">
    <property type="match status" value="1"/>
</dbReference>
<keyword evidence="1" id="KW-0645">Protease</keyword>
<evidence type="ECO:0000259" key="4">
    <source>
        <dbReference type="PROSITE" id="PS50106"/>
    </source>
</evidence>
<dbReference type="Pfam" id="PF17815">
    <property type="entry name" value="PDZ_3"/>
    <property type="match status" value="1"/>
</dbReference>
<evidence type="ECO:0000256" key="2">
    <source>
        <dbReference type="ARBA" id="ARBA00022801"/>
    </source>
</evidence>
<dbReference type="PROSITE" id="PS50106">
    <property type="entry name" value="PDZ"/>
    <property type="match status" value="1"/>
</dbReference>
<evidence type="ECO:0000313" key="5">
    <source>
        <dbReference type="EMBL" id="EMG01181.1"/>
    </source>
</evidence>
<dbReference type="GO" id="GO:0004252">
    <property type="term" value="F:serine-type endopeptidase activity"/>
    <property type="evidence" value="ECO:0007669"/>
    <property type="project" value="InterPro"/>
</dbReference>
<comment type="caution">
    <text evidence="5">The sequence shown here is derived from an EMBL/GenBank/DDBJ whole genome shotgun (WGS) entry which is preliminary data.</text>
</comment>
<dbReference type="InterPro" id="IPR009003">
    <property type="entry name" value="Peptidase_S1_PA"/>
</dbReference>
<dbReference type="InterPro" id="IPR041517">
    <property type="entry name" value="DEGP_PDZ"/>
</dbReference>
<dbReference type="BioCyc" id="LBOR1193007:G11KN-1909-MONOMER"/>
<evidence type="ECO:0000313" key="6">
    <source>
        <dbReference type="Proteomes" id="UP000011783"/>
    </source>
</evidence>
<dbReference type="GO" id="GO:0006508">
    <property type="term" value="P:proteolysis"/>
    <property type="evidence" value="ECO:0007669"/>
    <property type="project" value="UniProtKB-KW"/>
</dbReference>
<dbReference type="Pfam" id="PF13365">
    <property type="entry name" value="Trypsin_2"/>
    <property type="match status" value="1"/>
</dbReference>
<dbReference type="Gene3D" id="2.40.10.10">
    <property type="entry name" value="Trypsin-like serine proteases"/>
    <property type="match status" value="2"/>
</dbReference>
<sequence length="519" mass="58528">MRIRRALENSKILFGGFIDGYSIWFFGDPNQFEMYGSFFSLGLLLCIQTKIYSIENPLSFDELRKGVVQIRVYSQAVNPFSPWTTDTVRAGSGTGFLIGNKKILTNAHVVSNAKFVQVQRYNQTEWYGVKILHLAHDCDLAVLEAESPDFYKDSRDLQLGEIPELNSPLIVVGYPIGGNKVSVTRGIVSRKDQSVYSHSAVDSHLVLQVDAAINPGNSGGPAIQDDKVVGVAFQVAIKGENIGYLIPTNVIRHFLTDIEDGKYDGYVELGVRTLNSFNISLRKAKGIPDHLEGVFVSRVLKNGSAENYLKEGDFLTEIDGQPIGKNGTVMQDKDARVDFVEIVDNKHAGDKISFKLYRDGKEMSVSFPARRMSDFDFMRNQYDKQYDFEMIGGLLFQEMSRDLITSWGRGGNTSGGSQLLYRFFYFIEDGLNRTKKTDVVLYRKLSDPINSSAEYFVNLVLESVNGIPVTELNDLRKILKQSKDKYLRLKFLDIQVPLVLDREEAEKADEKIRKIYGLE</sequence>
<name>M3HSZ0_LEPBO</name>
<dbReference type="InterPro" id="IPR036034">
    <property type="entry name" value="PDZ_sf"/>
</dbReference>
<evidence type="ECO:0000256" key="1">
    <source>
        <dbReference type="ARBA" id="ARBA00022670"/>
    </source>
</evidence>
<dbReference type="Gene3D" id="3.20.190.20">
    <property type="match status" value="1"/>
</dbReference>
<feature type="domain" description="PDZ" evidence="4">
    <location>
        <begin position="266"/>
        <end position="323"/>
    </location>
</feature>
<dbReference type="Pfam" id="PF00595">
    <property type="entry name" value="PDZ"/>
    <property type="match status" value="1"/>
</dbReference>
<evidence type="ECO:0000256" key="3">
    <source>
        <dbReference type="ARBA" id="ARBA00022825"/>
    </source>
</evidence>
<dbReference type="SUPFAM" id="SSF50494">
    <property type="entry name" value="Trypsin-like serine proteases"/>
    <property type="match status" value="1"/>
</dbReference>
<protein>
    <submittedName>
        <fullName evidence="5">Trypsin-like peptidase domain protein</fullName>
    </submittedName>
</protein>
<dbReference type="PRINTS" id="PR00834">
    <property type="entry name" value="PROTEASES2C"/>
</dbReference>
<dbReference type="MEROPS" id="S01.279"/>
<reference evidence="5 6" key="1">
    <citation type="submission" date="2013-01" db="EMBL/GenBank/DDBJ databases">
        <authorList>
            <person name="Harkins D.M."/>
            <person name="Durkin A.S."/>
            <person name="Brinkac L.M."/>
            <person name="Haft D.H."/>
            <person name="Selengut J.D."/>
            <person name="Sanka R."/>
            <person name="DePew J."/>
            <person name="Purushe J."/>
            <person name="Picardeau M."/>
            <person name="Werts C."/>
            <person name="Goarant C."/>
            <person name="Vinetz J.M."/>
            <person name="Sutton G.G."/>
            <person name="Nierman W.C."/>
            <person name="Fouts D.E."/>
        </authorList>
    </citation>
    <scope>NUCLEOTIDE SEQUENCE [LARGE SCALE GENOMIC DNA]</scope>
    <source>
        <strain evidence="5 6">200701203</strain>
    </source>
</reference>
<dbReference type="PANTHER" id="PTHR45980">
    <property type="match status" value="1"/>
</dbReference>
<dbReference type="SMART" id="SM00228">
    <property type="entry name" value="PDZ"/>
    <property type="match status" value="1"/>
</dbReference>
<dbReference type="AlphaFoldDB" id="M3HSZ0"/>
<proteinExistence type="predicted"/>
<dbReference type="InterPro" id="IPR001478">
    <property type="entry name" value="PDZ"/>
</dbReference>
<organism evidence="5 6">
    <name type="scientific">Leptospira borgpetersenii str. 200701203</name>
    <dbReference type="NCBI Taxonomy" id="1193007"/>
    <lineage>
        <taxon>Bacteria</taxon>
        <taxon>Pseudomonadati</taxon>
        <taxon>Spirochaetota</taxon>
        <taxon>Spirochaetia</taxon>
        <taxon>Leptospirales</taxon>
        <taxon>Leptospiraceae</taxon>
        <taxon>Leptospira</taxon>
    </lineage>
</organism>
<dbReference type="InterPro" id="IPR043504">
    <property type="entry name" value="Peptidase_S1_PA_chymotrypsin"/>
</dbReference>
<dbReference type="InterPro" id="IPR001940">
    <property type="entry name" value="Peptidase_S1C"/>
</dbReference>
<keyword evidence="3" id="KW-0720">Serine protease</keyword>
<keyword evidence="2" id="KW-0378">Hydrolase</keyword>
<dbReference type="Proteomes" id="UP000011783">
    <property type="component" value="Unassembled WGS sequence"/>
</dbReference>
<dbReference type="PANTHER" id="PTHR45980:SF9">
    <property type="entry name" value="PROTEASE DO-LIKE 10, MITOCHONDRIAL-RELATED"/>
    <property type="match status" value="1"/>
</dbReference>
<dbReference type="InterPro" id="IPR046449">
    <property type="entry name" value="DEGP_PDZ_sf"/>
</dbReference>
<dbReference type="EMBL" id="AKWO02000031">
    <property type="protein sequence ID" value="EMG01181.1"/>
    <property type="molecule type" value="Genomic_DNA"/>
</dbReference>
<dbReference type="SUPFAM" id="SSF50156">
    <property type="entry name" value="PDZ domain-like"/>
    <property type="match status" value="1"/>
</dbReference>
<accession>M3HSZ0</accession>